<evidence type="ECO:0000313" key="2">
    <source>
        <dbReference type="Proteomes" id="UP000245981"/>
    </source>
</evidence>
<evidence type="ECO:0000313" key="1">
    <source>
        <dbReference type="EMBL" id="PWK98438.1"/>
    </source>
</evidence>
<dbReference type="AlphaFoldDB" id="A0A2V2BI76"/>
<dbReference type="Proteomes" id="UP000245981">
    <property type="component" value="Unassembled WGS sequence"/>
</dbReference>
<proteinExistence type="predicted"/>
<gene>
    <name evidence="1" type="ORF">C7431_103203</name>
</gene>
<protein>
    <submittedName>
        <fullName evidence="1">Virus tail fiber assembly protein lambda gpK</fullName>
    </submittedName>
</protein>
<dbReference type="RefSeq" id="WP_109716887.1">
    <property type="nucleotide sequence ID" value="NZ_CP193908.1"/>
</dbReference>
<organism evidence="1 2">
    <name type="scientific">Pantoea allii</name>
    <dbReference type="NCBI Taxonomy" id="574096"/>
    <lineage>
        <taxon>Bacteria</taxon>
        <taxon>Pseudomonadati</taxon>
        <taxon>Pseudomonadota</taxon>
        <taxon>Gammaproteobacteria</taxon>
        <taxon>Enterobacterales</taxon>
        <taxon>Erwiniaceae</taxon>
        <taxon>Pantoea</taxon>
    </lineage>
</organism>
<name>A0A2V2BI76_9GAMM</name>
<dbReference type="OrthoDB" id="8778827at2"/>
<dbReference type="Pfam" id="PF02413">
    <property type="entry name" value="Caudo_TAP"/>
    <property type="match status" value="1"/>
</dbReference>
<comment type="caution">
    <text evidence="1">The sequence shown here is derived from an EMBL/GenBank/DDBJ whole genome shotgun (WGS) entry which is preliminary data.</text>
</comment>
<dbReference type="InterPro" id="IPR003458">
    <property type="entry name" value="Phage_T4_Gp38_tail_assem"/>
</dbReference>
<dbReference type="EMBL" id="QGHF01000003">
    <property type="protein sequence ID" value="PWK98438.1"/>
    <property type="molecule type" value="Genomic_DNA"/>
</dbReference>
<reference evidence="1 2" key="1">
    <citation type="submission" date="2018-05" db="EMBL/GenBank/DDBJ databases">
        <title>Genomic Encyclopedia of Type Strains, Phase IV (KMG-V): Genome sequencing to study the core and pangenomes of soil and plant-associated prokaryotes.</title>
        <authorList>
            <person name="Whitman W."/>
        </authorList>
    </citation>
    <scope>NUCLEOTIDE SEQUENCE [LARGE SCALE GENOMIC DNA]</scope>
    <source>
        <strain evidence="1 2">PNA 200-10</strain>
    </source>
</reference>
<accession>A0A2V2BI76</accession>
<sequence>MKNYVFSAKNNAFYPIVLRSDYEKAGTWPEDGIEVEDNVFEQFSGLAPEGMIRIAGNNGLPLWQNSSPSTPEQKIEIARNQKSLLINTAISFINDKQWGGKYSLGRLSEDEIIKYKLWLDYLDKLEAVDFQEGIPDIWPEKPE</sequence>